<keyword evidence="1" id="KW-0812">Transmembrane</keyword>
<keyword evidence="1" id="KW-0472">Membrane</keyword>
<dbReference type="InterPro" id="IPR036873">
    <property type="entry name" value="Rhodanese-like_dom_sf"/>
</dbReference>
<dbReference type="Proteomes" id="UP001285521">
    <property type="component" value="Unassembled WGS sequence"/>
</dbReference>
<reference evidence="3 4" key="1">
    <citation type="submission" date="2023-11" db="EMBL/GenBank/DDBJ databases">
        <title>Lentzea sokolovensis, sp. nov., Lentzea kristufkii, sp. nov., and Lentzea miocenensis, sp. nov., rare actinobacteria from Sokolov Coal Basin, Miocene lacustrine sediment, Czech Republic.</title>
        <authorList>
            <person name="Lara A."/>
            <person name="Kotroba L."/>
            <person name="Nouioui I."/>
            <person name="Neumann-Schaal M."/>
            <person name="Mast Y."/>
            <person name="Chronakova A."/>
        </authorList>
    </citation>
    <scope>NUCLEOTIDE SEQUENCE [LARGE SCALE GENOMIC DNA]</scope>
    <source>
        <strain evidence="3 4">BCCO 10_0856</strain>
    </source>
</reference>
<gene>
    <name evidence="3" type="ORF">SK803_32500</name>
</gene>
<feature type="transmembrane region" description="Helical" evidence="1">
    <location>
        <begin position="119"/>
        <end position="137"/>
    </location>
</feature>
<evidence type="ECO:0000313" key="3">
    <source>
        <dbReference type="EMBL" id="MDX8034962.1"/>
    </source>
</evidence>
<organism evidence="3 4">
    <name type="scientific">Lentzea miocenica</name>
    <dbReference type="NCBI Taxonomy" id="3095431"/>
    <lineage>
        <taxon>Bacteria</taxon>
        <taxon>Bacillati</taxon>
        <taxon>Actinomycetota</taxon>
        <taxon>Actinomycetes</taxon>
        <taxon>Pseudonocardiales</taxon>
        <taxon>Pseudonocardiaceae</taxon>
        <taxon>Lentzea</taxon>
    </lineage>
</organism>
<keyword evidence="1" id="KW-1133">Transmembrane helix</keyword>
<accession>A0ABU4TAK1</accession>
<dbReference type="Pfam" id="PF00581">
    <property type="entry name" value="Rhodanese"/>
    <property type="match status" value="1"/>
</dbReference>
<dbReference type="CDD" id="cd00158">
    <property type="entry name" value="RHOD"/>
    <property type="match status" value="1"/>
</dbReference>
<evidence type="ECO:0000256" key="1">
    <source>
        <dbReference type="SAM" id="Phobius"/>
    </source>
</evidence>
<name>A0ABU4TAK1_9PSEU</name>
<dbReference type="SUPFAM" id="SSF52821">
    <property type="entry name" value="Rhodanese/Cell cycle control phosphatase"/>
    <property type="match status" value="1"/>
</dbReference>
<proteinExistence type="predicted"/>
<dbReference type="RefSeq" id="WP_319969973.1">
    <property type="nucleotide sequence ID" value="NZ_JAXAVW010000030.1"/>
</dbReference>
<reference evidence="3 4" key="2">
    <citation type="submission" date="2023-11" db="EMBL/GenBank/DDBJ databases">
        <authorList>
            <person name="Lara A.C."/>
            <person name="Chronakova A."/>
        </authorList>
    </citation>
    <scope>NUCLEOTIDE SEQUENCE [LARGE SCALE GENOMIC DNA]</scope>
    <source>
        <strain evidence="3 4">BCCO 10_0856</strain>
    </source>
</reference>
<feature type="transmembrane region" description="Helical" evidence="1">
    <location>
        <begin position="143"/>
        <end position="167"/>
    </location>
</feature>
<keyword evidence="4" id="KW-1185">Reference proteome</keyword>
<dbReference type="SMART" id="SM00450">
    <property type="entry name" value="RHOD"/>
    <property type="match status" value="1"/>
</dbReference>
<dbReference type="Gene3D" id="6.10.140.1340">
    <property type="match status" value="1"/>
</dbReference>
<dbReference type="EMBL" id="JAXAVW010000030">
    <property type="protein sequence ID" value="MDX8034962.1"/>
    <property type="molecule type" value="Genomic_DNA"/>
</dbReference>
<dbReference type="PANTHER" id="PTHR44086:SF10">
    <property type="entry name" value="THIOSULFATE SULFURTRANSFERASE_RHODANESE-LIKE DOMAIN-CONTAINING PROTEIN 3"/>
    <property type="match status" value="1"/>
</dbReference>
<dbReference type="Pfam" id="PF11127">
    <property type="entry name" value="YgaP-like_TM"/>
    <property type="match status" value="1"/>
</dbReference>
<evidence type="ECO:0000259" key="2">
    <source>
        <dbReference type="PROSITE" id="PS50206"/>
    </source>
</evidence>
<protein>
    <submittedName>
        <fullName evidence="3">Rhodanese-like domain-containing protein</fullName>
    </submittedName>
</protein>
<dbReference type="PANTHER" id="PTHR44086">
    <property type="entry name" value="THIOSULFATE SULFURTRANSFERASE RDL2, MITOCHONDRIAL-RELATED"/>
    <property type="match status" value="1"/>
</dbReference>
<evidence type="ECO:0000313" key="4">
    <source>
        <dbReference type="Proteomes" id="UP001285521"/>
    </source>
</evidence>
<feature type="domain" description="Rhodanese" evidence="2">
    <location>
        <begin position="18"/>
        <end position="108"/>
    </location>
</feature>
<dbReference type="InterPro" id="IPR021309">
    <property type="entry name" value="YgaP-like_TM"/>
</dbReference>
<dbReference type="Gene3D" id="3.40.250.10">
    <property type="entry name" value="Rhodanese-like domain"/>
    <property type="match status" value="1"/>
</dbReference>
<dbReference type="InterPro" id="IPR001763">
    <property type="entry name" value="Rhodanese-like_dom"/>
</dbReference>
<comment type="caution">
    <text evidence="3">The sequence shown here is derived from an EMBL/GenBank/DDBJ whole genome shotgun (WGS) entry which is preliminary data.</text>
</comment>
<sequence>MSAPVKLDVAQLRRQVESGAGPRLIDVRTPGEFETAHIPGSYNVPLDLLREHRDELRAHLDEQVVLICRTGRRAVEAEQALAAAGLPNLRLLGGGIVAWQAAGGEVRHGEPRWDLERQVRLVAGAIVLTAVLVGVLVPPVTWLAGLVGAGLVVASLTNTCVMGMLLAKLPYNRGPRTTFTAVVAALSDRSG</sequence>
<dbReference type="PROSITE" id="PS50206">
    <property type="entry name" value="RHODANESE_3"/>
    <property type="match status" value="1"/>
</dbReference>